<keyword evidence="3" id="KW-1185">Reference proteome</keyword>
<keyword evidence="1" id="KW-0732">Signal</keyword>
<feature type="chain" id="PRO_5015610101" description="Lipoprotein" evidence="1">
    <location>
        <begin position="19"/>
        <end position="178"/>
    </location>
</feature>
<dbReference type="AlphaFoldDB" id="A0A2S2FHA1"/>
<evidence type="ECO:0000256" key="1">
    <source>
        <dbReference type="SAM" id="SignalP"/>
    </source>
</evidence>
<protein>
    <recommendedName>
        <fullName evidence="4">Lipoprotein</fullName>
    </recommendedName>
</protein>
<evidence type="ECO:0008006" key="4">
    <source>
        <dbReference type="Google" id="ProtNLM"/>
    </source>
</evidence>
<gene>
    <name evidence="2" type="ORF">DJ533_17935</name>
</gene>
<organism evidence="2 3">
    <name type="scientific">Acinetobacter defluvii</name>
    <dbReference type="NCBI Taxonomy" id="1871111"/>
    <lineage>
        <taxon>Bacteria</taxon>
        <taxon>Pseudomonadati</taxon>
        <taxon>Pseudomonadota</taxon>
        <taxon>Gammaproteobacteria</taxon>
        <taxon>Moraxellales</taxon>
        <taxon>Moraxellaceae</taxon>
        <taxon>Acinetobacter</taxon>
    </lineage>
</organism>
<evidence type="ECO:0000313" key="2">
    <source>
        <dbReference type="EMBL" id="AWL30299.1"/>
    </source>
</evidence>
<accession>A0A2S2FHA1</accession>
<reference evidence="2" key="1">
    <citation type="submission" date="2019-08" db="EMBL/GenBank/DDBJ databases">
        <title>The complete genome of Acinetobacter defluvii strain WCHAD010030.</title>
        <authorList>
            <person name="Hu Y."/>
            <person name="Qin J."/>
            <person name="Feng Y."/>
            <person name="Zong Z."/>
        </authorList>
    </citation>
    <scope>NUCLEOTIDE SEQUENCE</scope>
    <source>
        <strain evidence="2">WCHA30</strain>
    </source>
</reference>
<name>A0A2S2FHA1_9GAMM</name>
<dbReference type="Proteomes" id="UP000245977">
    <property type="component" value="Chromosome"/>
</dbReference>
<evidence type="ECO:0000313" key="3">
    <source>
        <dbReference type="Proteomes" id="UP000245977"/>
    </source>
</evidence>
<proteinExistence type="predicted"/>
<feature type="signal peptide" evidence="1">
    <location>
        <begin position="1"/>
        <end position="18"/>
    </location>
</feature>
<dbReference type="RefSeq" id="WP_065994481.1">
    <property type="nucleotide sequence ID" value="NZ_CP029397.2"/>
</dbReference>
<dbReference type="STRING" id="1871111.GCA_001704615_00572"/>
<dbReference type="OrthoDB" id="6712404at2"/>
<dbReference type="PROSITE" id="PS51257">
    <property type="entry name" value="PROKAR_LIPOPROTEIN"/>
    <property type="match status" value="1"/>
</dbReference>
<dbReference type="KEGG" id="adv:DJ533_17935"/>
<sequence>MKKLLLASLCMASVALTACDKKPNEAATTTGTDNQPVATQAAVALSKDVAADIKSDLTQIQTLSTNKAKEALAFQNEVTQAAQKNDKAALQGIVEKMKSYTAGFNKELDALTLKSSEVDAVRSKMKEANNLGVELSEAGLKNPPDMNEINTLQKKATEMQQALLTEMQNLQTKANAAK</sequence>
<dbReference type="EMBL" id="CP029397">
    <property type="protein sequence ID" value="AWL30299.1"/>
    <property type="molecule type" value="Genomic_DNA"/>
</dbReference>